<dbReference type="EC" id="2.1.1.177" evidence="6"/>
<comment type="subunit">
    <text evidence="6">Homodimer.</text>
</comment>
<keyword evidence="1 6" id="KW-0698">rRNA processing</keyword>
<protein>
    <recommendedName>
        <fullName evidence="6">Ribosomal RNA large subunit methyltransferase H</fullName>
        <ecNumber evidence="6">2.1.1.177</ecNumber>
    </recommendedName>
    <alternativeName>
        <fullName evidence="6">23S rRNA (pseudouridine1915-N3)-methyltransferase</fullName>
    </alternativeName>
    <alternativeName>
        <fullName evidence="6">23S rRNA m3Psi1915 methyltransferase</fullName>
    </alternativeName>
    <alternativeName>
        <fullName evidence="6">rRNA (pseudouridine-N3-)-methyltransferase RlmH</fullName>
    </alternativeName>
</protein>
<feature type="binding site" evidence="6">
    <location>
        <begin position="127"/>
        <end position="132"/>
    </location>
    <ligand>
        <name>S-adenosyl-L-methionine</name>
        <dbReference type="ChEBI" id="CHEBI:59789"/>
    </ligand>
</feature>
<dbReference type="RefSeq" id="WP_138190073.1">
    <property type="nucleotide sequence ID" value="NZ_VBWP01000001.1"/>
</dbReference>
<dbReference type="HAMAP" id="MF_00658">
    <property type="entry name" value="23SrRNA_methyltr_H"/>
    <property type="match status" value="1"/>
</dbReference>
<proteinExistence type="inferred from homology"/>
<evidence type="ECO:0000256" key="6">
    <source>
        <dbReference type="HAMAP-Rule" id="MF_00658"/>
    </source>
</evidence>
<keyword evidence="2 6" id="KW-0489">Methyltransferase</keyword>
<evidence type="ECO:0000256" key="1">
    <source>
        <dbReference type="ARBA" id="ARBA00022552"/>
    </source>
</evidence>
<comment type="caution">
    <text evidence="7">The sequence shown here is derived from an EMBL/GenBank/DDBJ whole genome shotgun (WGS) entry which is preliminary data.</text>
</comment>
<feature type="binding site" evidence="6">
    <location>
        <position position="76"/>
    </location>
    <ligand>
        <name>S-adenosyl-L-methionine</name>
        <dbReference type="ChEBI" id="CHEBI:59789"/>
    </ligand>
</feature>
<comment type="catalytic activity">
    <reaction evidence="6">
        <text>pseudouridine(1915) in 23S rRNA + S-adenosyl-L-methionine = N(3)-methylpseudouridine(1915) in 23S rRNA + S-adenosyl-L-homocysteine + H(+)</text>
        <dbReference type="Rhea" id="RHEA:42752"/>
        <dbReference type="Rhea" id="RHEA-COMP:10221"/>
        <dbReference type="Rhea" id="RHEA-COMP:10222"/>
        <dbReference type="ChEBI" id="CHEBI:15378"/>
        <dbReference type="ChEBI" id="CHEBI:57856"/>
        <dbReference type="ChEBI" id="CHEBI:59789"/>
        <dbReference type="ChEBI" id="CHEBI:65314"/>
        <dbReference type="ChEBI" id="CHEBI:74486"/>
        <dbReference type="EC" id="2.1.1.177"/>
    </reaction>
</comment>
<keyword evidence="8" id="KW-1185">Reference proteome</keyword>
<gene>
    <name evidence="6 7" type="primary">rlmH</name>
    <name evidence="7" type="ORF">FEZ08_02245</name>
</gene>
<keyword evidence="6" id="KW-0963">Cytoplasm</keyword>
<feature type="binding site" evidence="6">
    <location>
        <position position="108"/>
    </location>
    <ligand>
        <name>S-adenosyl-L-methionine</name>
        <dbReference type="ChEBI" id="CHEBI:59789"/>
    </ligand>
</feature>
<evidence type="ECO:0000256" key="2">
    <source>
        <dbReference type="ARBA" id="ARBA00022603"/>
    </source>
</evidence>
<dbReference type="OrthoDB" id="9806643at2"/>
<dbReference type="InParanoid" id="A0A5R8QJ39"/>
<dbReference type="EMBL" id="VBWP01000001">
    <property type="protein sequence ID" value="TLG77463.1"/>
    <property type="molecule type" value="Genomic_DNA"/>
</dbReference>
<comment type="subcellular location">
    <subcellularLocation>
        <location evidence="6">Cytoplasm</location>
    </subcellularLocation>
</comment>
<keyword evidence="3 6" id="KW-0808">Transferase</keyword>
<evidence type="ECO:0000256" key="4">
    <source>
        <dbReference type="ARBA" id="ARBA00022691"/>
    </source>
</evidence>
<evidence type="ECO:0000313" key="8">
    <source>
        <dbReference type="Proteomes" id="UP000306912"/>
    </source>
</evidence>
<dbReference type="InterPro" id="IPR029026">
    <property type="entry name" value="tRNA_m1G_MTases_N"/>
</dbReference>
<dbReference type="AlphaFoldDB" id="A0A5R8QJ39"/>
<accession>A0A5R8QJ39</accession>
<dbReference type="NCBIfam" id="NF000985">
    <property type="entry name" value="PRK00103.1-3"/>
    <property type="match status" value="1"/>
</dbReference>
<dbReference type="Proteomes" id="UP000306912">
    <property type="component" value="Unassembled WGS sequence"/>
</dbReference>
<dbReference type="PIRSF" id="PIRSF004505">
    <property type="entry name" value="MT_bac"/>
    <property type="match status" value="1"/>
</dbReference>
<dbReference type="CDD" id="cd18081">
    <property type="entry name" value="RlmH-like"/>
    <property type="match status" value="1"/>
</dbReference>
<dbReference type="FunCoup" id="A0A5R8QJ39">
    <property type="interactions" value="160"/>
</dbReference>
<dbReference type="SUPFAM" id="SSF75217">
    <property type="entry name" value="alpha/beta knot"/>
    <property type="match status" value="1"/>
</dbReference>
<evidence type="ECO:0000256" key="3">
    <source>
        <dbReference type="ARBA" id="ARBA00022679"/>
    </source>
</evidence>
<dbReference type="InterPro" id="IPR029028">
    <property type="entry name" value="Alpha/beta_knot_MTases"/>
</dbReference>
<dbReference type="NCBIfam" id="TIGR00246">
    <property type="entry name" value="tRNA_RlmH_YbeA"/>
    <property type="match status" value="1"/>
</dbReference>
<evidence type="ECO:0000313" key="7">
    <source>
        <dbReference type="EMBL" id="TLG77463.1"/>
    </source>
</evidence>
<dbReference type="InterPro" id="IPR003742">
    <property type="entry name" value="RlmH-like"/>
</dbReference>
<comment type="function">
    <text evidence="6">Specifically methylates the pseudouridine at position 1915 (m3Psi1915) in 23S rRNA.</text>
</comment>
<evidence type="ECO:0000256" key="5">
    <source>
        <dbReference type="ARBA" id="ARBA00038303"/>
    </source>
</evidence>
<organism evidence="7 8">
    <name type="scientific">Culicoidibacter larvae</name>
    <dbReference type="NCBI Taxonomy" id="2579976"/>
    <lineage>
        <taxon>Bacteria</taxon>
        <taxon>Bacillati</taxon>
        <taxon>Bacillota</taxon>
        <taxon>Culicoidibacteria</taxon>
        <taxon>Culicoidibacterales</taxon>
        <taxon>Culicoidibacteraceae</taxon>
        <taxon>Culicoidibacter</taxon>
    </lineage>
</organism>
<dbReference type="PANTHER" id="PTHR33603:SF1">
    <property type="entry name" value="RIBOSOMAL RNA LARGE SUBUNIT METHYLTRANSFERASE H"/>
    <property type="match status" value="1"/>
</dbReference>
<name>A0A5R8QJ39_9FIRM</name>
<sequence>MQIQIIAVGKLKEKYLQMAMSEYLKRMSAYAKMQVVEIAEAKVSENGREADILAAKQKEGDMILAKINNDVHVIALAIEGKQCSSEAFAASLDQLATYGKSKVAFIIGGSHGLADTVYQRANQLLSFSEMTFPHQLMRVFLIEQIYRGFKINMNEPYHK</sequence>
<keyword evidence="4 6" id="KW-0949">S-adenosyl-L-methionine</keyword>
<comment type="similarity">
    <text evidence="5 6">Belongs to the RNA methyltransferase RlmH family.</text>
</comment>
<dbReference type="GO" id="GO:0005737">
    <property type="term" value="C:cytoplasm"/>
    <property type="evidence" value="ECO:0007669"/>
    <property type="project" value="UniProtKB-SubCell"/>
</dbReference>
<dbReference type="Gene3D" id="3.40.1280.10">
    <property type="match status" value="1"/>
</dbReference>
<reference evidence="7 8" key="1">
    <citation type="submission" date="2019-05" db="EMBL/GenBank/DDBJ databases">
        <title>Culicoidintestinum kansasii gen. nov., sp. nov. from the gastrointestinal tract of the biting midge, Culicoides sonorensis.</title>
        <authorList>
            <person name="Neupane S."/>
            <person name="Ghosh A."/>
            <person name="Gunther S."/>
            <person name="Martin K."/>
            <person name="Zurek L."/>
        </authorList>
    </citation>
    <scope>NUCLEOTIDE SEQUENCE [LARGE SCALE GENOMIC DNA]</scope>
    <source>
        <strain evidence="7 8">CS-1</strain>
    </source>
</reference>
<dbReference type="Pfam" id="PF02590">
    <property type="entry name" value="SPOUT_MTase"/>
    <property type="match status" value="1"/>
</dbReference>
<dbReference type="GO" id="GO:0070038">
    <property type="term" value="F:rRNA (pseudouridine-N3-)-methyltransferase activity"/>
    <property type="evidence" value="ECO:0007669"/>
    <property type="project" value="UniProtKB-UniRule"/>
</dbReference>
<dbReference type="PANTHER" id="PTHR33603">
    <property type="entry name" value="METHYLTRANSFERASE"/>
    <property type="match status" value="1"/>
</dbReference>